<dbReference type="HOGENOM" id="CLU_057727_0_0_1"/>
<feature type="region of interest" description="Disordered" evidence="2">
    <location>
        <begin position="1"/>
        <end position="64"/>
    </location>
</feature>
<gene>
    <name evidence="3" type="ORF">LACBIDRAFT_326501</name>
</gene>
<dbReference type="RefSeq" id="XP_001880214.1">
    <property type="nucleotide sequence ID" value="XM_001880179.1"/>
</dbReference>
<evidence type="ECO:0000256" key="1">
    <source>
        <dbReference type="SAM" id="Coils"/>
    </source>
</evidence>
<feature type="region of interest" description="Disordered" evidence="2">
    <location>
        <begin position="243"/>
        <end position="268"/>
    </location>
</feature>
<dbReference type="InParanoid" id="B0D8U2"/>
<dbReference type="GeneID" id="6075770"/>
<sequence length="268" mass="30075">MPASRTSNKSHRKKHPDSDLIVVSSSDRDSPPNLPPRKLKIIPGEVIEISDDDEPTTRQSTGQTATIADLRRQLAKQREELVKSKRDHERDRLENAQLRQEVLDLKATRIPENGKVLLQHCQEDSQLEDCVNCEICTSRMWSPFLTTLVQFMAANPHYNVNQPHPLVPHLRAFLQNPHALNNPQMAAMLTHYLPPEPEYTCPSCREPVKVRPAEVFTLKALVRAVAKATGEAIPKDTTLAYSGNKGGKAKATIPPTGSWDGFFPRNRT</sequence>
<feature type="coiled-coil region" evidence="1">
    <location>
        <begin position="67"/>
        <end position="101"/>
    </location>
</feature>
<keyword evidence="1" id="KW-0175">Coiled coil</keyword>
<organism evidence="4">
    <name type="scientific">Laccaria bicolor (strain S238N-H82 / ATCC MYA-4686)</name>
    <name type="common">Bicoloured deceiver</name>
    <name type="synonym">Laccaria laccata var. bicolor</name>
    <dbReference type="NCBI Taxonomy" id="486041"/>
    <lineage>
        <taxon>Eukaryota</taxon>
        <taxon>Fungi</taxon>
        <taxon>Dikarya</taxon>
        <taxon>Basidiomycota</taxon>
        <taxon>Agaricomycotina</taxon>
        <taxon>Agaricomycetes</taxon>
        <taxon>Agaricomycetidae</taxon>
        <taxon>Agaricales</taxon>
        <taxon>Agaricineae</taxon>
        <taxon>Hydnangiaceae</taxon>
        <taxon>Laccaria</taxon>
    </lineage>
</organism>
<accession>B0D8U2</accession>
<reference evidence="3" key="1">
    <citation type="journal article" date="2008" name="Nature">
        <title>The genome of Laccaria bicolor provides insights into mycorrhizal symbiosis.</title>
        <authorList>
            <person name="Martin F."/>
            <person name="Aerts A."/>
            <person name="Ahren D."/>
            <person name="Brun A."/>
            <person name="Danchin E.G.J."/>
            <person name="Duchaussoy F."/>
            <person name="Gibon J."/>
            <person name="Kohler A."/>
            <person name="Lindquist E."/>
            <person name="Pereda V."/>
            <person name="Salamov A."/>
            <person name="Shapiro H.J."/>
            <person name="Wuyts J."/>
            <person name="Blaudez D."/>
            <person name="Buee M."/>
            <person name="Brokstein P."/>
            <person name="Canbaeck B."/>
            <person name="Cohen D."/>
            <person name="Courty P.E."/>
            <person name="Coutinho P.M."/>
            <person name="Delaruelle C."/>
            <person name="Detter J.C."/>
            <person name="Deveau A."/>
            <person name="DiFazio S."/>
            <person name="Duplessis S."/>
            <person name="Fraissinet-Tachet L."/>
            <person name="Lucic E."/>
            <person name="Frey-Klett P."/>
            <person name="Fourrey C."/>
            <person name="Feussner I."/>
            <person name="Gay G."/>
            <person name="Grimwood J."/>
            <person name="Hoegger P.J."/>
            <person name="Jain P."/>
            <person name="Kilaru S."/>
            <person name="Labbe J."/>
            <person name="Lin Y.C."/>
            <person name="Legue V."/>
            <person name="Le Tacon F."/>
            <person name="Marmeisse R."/>
            <person name="Melayah D."/>
            <person name="Montanini B."/>
            <person name="Muratet M."/>
            <person name="Nehls U."/>
            <person name="Niculita-Hirzel H."/>
            <person name="Oudot-Le Secq M.P."/>
            <person name="Peter M."/>
            <person name="Quesneville H."/>
            <person name="Rajashekar B."/>
            <person name="Reich M."/>
            <person name="Rouhier N."/>
            <person name="Schmutz J."/>
            <person name="Yin T."/>
            <person name="Chalot M."/>
            <person name="Henrissat B."/>
            <person name="Kuees U."/>
            <person name="Lucas S."/>
            <person name="Van de Peer Y."/>
            <person name="Podila G.K."/>
            <person name="Polle A."/>
            <person name="Pukkila P.J."/>
            <person name="Richardson P.M."/>
            <person name="Rouze P."/>
            <person name="Sanders I.R."/>
            <person name="Stajich J.E."/>
            <person name="Tunlid A."/>
            <person name="Tuskan G."/>
            <person name="Grigoriev I.V."/>
        </authorList>
    </citation>
    <scope>NUCLEOTIDE SEQUENCE [LARGE SCALE GENOMIC DNA]</scope>
</reference>
<dbReference type="OrthoDB" id="3219336at2759"/>
<keyword evidence="4" id="KW-1185">Reference proteome</keyword>
<dbReference type="Proteomes" id="UP000001194">
    <property type="component" value="Unassembled WGS sequence"/>
</dbReference>
<dbReference type="EMBL" id="DS547100">
    <property type="protein sequence ID" value="EDR08901.1"/>
    <property type="molecule type" value="Genomic_DNA"/>
</dbReference>
<evidence type="ECO:0000313" key="4">
    <source>
        <dbReference type="Proteomes" id="UP000001194"/>
    </source>
</evidence>
<name>B0D8U2_LACBS</name>
<dbReference type="KEGG" id="lbc:LACBIDRAFT_326501"/>
<evidence type="ECO:0000313" key="3">
    <source>
        <dbReference type="EMBL" id="EDR08901.1"/>
    </source>
</evidence>
<dbReference type="AlphaFoldDB" id="B0D8U2"/>
<protein>
    <submittedName>
        <fullName evidence="3">Predicted protein</fullName>
    </submittedName>
</protein>
<evidence type="ECO:0000256" key="2">
    <source>
        <dbReference type="SAM" id="MobiDB-lite"/>
    </source>
</evidence>
<proteinExistence type="predicted"/>